<protein>
    <submittedName>
        <fullName evidence="1">Uncharacterized protein</fullName>
    </submittedName>
</protein>
<evidence type="ECO:0000313" key="1">
    <source>
        <dbReference type="EMBL" id="OHX65173.1"/>
    </source>
</evidence>
<organism evidence="1 2">
    <name type="scientific">Flammeovirga pacifica</name>
    <dbReference type="NCBI Taxonomy" id="915059"/>
    <lineage>
        <taxon>Bacteria</taxon>
        <taxon>Pseudomonadati</taxon>
        <taxon>Bacteroidota</taxon>
        <taxon>Cytophagia</taxon>
        <taxon>Cytophagales</taxon>
        <taxon>Flammeovirgaceae</taxon>
        <taxon>Flammeovirga</taxon>
    </lineage>
</organism>
<dbReference type="EMBL" id="JRYR02000001">
    <property type="protein sequence ID" value="OHX65173.1"/>
    <property type="molecule type" value="Genomic_DNA"/>
</dbReference>
<proteinExistence type="predicted"/>
<accession>A0A1S1YWC0</accession>
<reference evidence="1 2" key="1">
    <citation type="journal article" date="2012" name="Int. J. Syst. Evol. Microbiol.">
        <title>Flammeovirga pacifica sp. nov., isolated from deep-sea sediment.</title>
        <authorList>
            <person name="Xu H."/>
            <person name="Fu Y."/>
            <person name="Yang N."/>
            <person name="Ding Z."/>
            <person name="Lai Q."/>
            <person name="Zeng R."/>
        </authorList>
    </citation>
    <scope>NUCLEOTIDE SEQUENCE [LARGE SCALE GENOMIC DNA]</scope>
    <source>
        <strain evidence="2">DSM 24597 / LMG 26175 / WPAGA1</strain>
    </source>
</reference>
<dbReference type="AlphaFoldDB" id="A0A1S1YWC0"/>
<dbReference type="OrthoDB" id="6402335at2"/>
<gene>
    <name evidence="1" type="ORF">NH26_01805</name>
</gene>
<dbReference type="PROSITE" id="PS51257">
    <property type="entry name" value="PROKAR_LIPOPROTEIN"/>
    <property type="match status" value="1"/>
</dbReference>
<sequence length="434" mass="50198">MKLLINISLLIPLLFLFIGCKNQINNNSCELIDIGKIGTTCDSLREIGQHNKAGQLYYKAGESNQSSELFFYSAWQYGEGNQIDSALLSVKRSIDFGMNDPIILEKLGIEKGGNNITLRNEVDSLLQIIQKRNENIENFEILTTPTDRFWKYFDQSIHDKQNANQYLSNYICEGSYALKDYYHIRYENVENMKRVMIENNSDYYQYLEKHISKNQLDKVARNANEMMVRFSELYPKAVFPKTYIVPDLINSSGTLTELGLFIGVTMFAKSDSMPLQHLNDWQKNSITEFDNMSYDLVHELMHFQQSYSDHENANKVLGKIIEEGVCDFLVSILSENKTPSPGVQQNLNYLNNKKNFEFIIQELKNDAYSTDLSNWMHNGGAIHDRPSNLGYTMGYLICQSYYEKSDDKKAAIFELLNTNNFKKIITESEFKYIL</sequence>
<dbReference type="RefSeq" id="WP_052432195.1">
    <property type="nucleotide sequence ID" value="NZ_JRYR02000001.1"/>
</dbReference>
<evidence type="ECO:0000313" key="2">
    <source>
        <dbReference type="Proteomes" id="UP000179797"/>
    </source>
</evidence>
<name>A0A1S1YWC0_FLAPC</name>
<dbReference type="Proteomes" id="UP000179797">
    <property type="component" value="Unassembled WGS sequence"/>
</dbReference>
<dbReference type="STRING" id="915059.NH26_01805"/>
<comment type="caution">
    <text evidence="1">The sequence shown here is derived from an EMBL/GenBank/DDBJ whole genome shotgun (WGS) entry which is preliminary data.</text>
</comment>
<keyword evidence="2" id="KW-1185">Reference proteome</keyword>